<evidence type="ECO:0000313" key="3">
    <source>
        <dbReference type="EMBL" id="EIW84428.1"/>
    </source>
</evidence>
<evidence type="ECO:0000313" key="4">
    <source>
        <dbReference type="Proteomes" id="UP000053558"/>
    </source>
</evidence>
<sequence length="432" mass="45490">MAVKICSSDMRKWASSSLGWEPVRRKTTATPNPLPASFLRGGTSKGIYINADLLPSSQDEWTPILCGLMGSPDSYGRQLNGMGGGVSSLSKVCVVGPPRAPEAVAQGADVEYTFVQVGIDTPKLDFSGNCGNLTSMVGVFAVDEGICRSVRLSTTAGDTLGSKSADATRTGTVRLFNTNTRKLIDTTFPVSVSSTAPPVPLLDLPQTRIAGVDALSSAIALDFLNPAGTRTGALLPTGNPTDTLTVPSLPHPIRASLIDATNPTIFVPLSDLSSQLPNTPTTTLDLSAPPVRNIVELIRQAGARAMRLDPTAQAQPKIAFLSPPPDPSSADLRIDAFSMGVPHKAVPGTVALCAGVAASVEGTVPWEIVSAAQTSISSRADWKEEEGTETRVRLRHPSGDTEVGAVISPEREVQSARLFRTGRRLMKGAVWW</sequence>
<reference evidence="4" key="1">
    <citation type="journal article" date="2012" name="Science">
        <title>The Paleozoic origin of enzymatic lignin decomposition reconstructed from 31 fungal genomes.</title>
        <authorList>
            <person name="Floudas D."/>
            <person name="Binder M."/>
            <person name="Riley R."/>
            <person name="Barry K."/>
            <person name="Blanchette R.A."/>
            <person name="Henrissat B."/>
            <person name="Martinez A.T."/>
            <person name="Otillar R."/>
            <person name="Spatafora J.W."/>
            <person name="Yadav J.S."/>
            <person name="Aerts A."/>
            <person name="Benoit I."/>
            <person name="Boyd A."/>
            <person name="Carlson A."/>
            <person name="Copeland A."/>
            <person name="Coutinho P.M."/>
            <person name="de Vries R.P."/>
            <person name="Ferreira P."/>
            <person name="Findley K."/>
            <person name="Foster B."/>
            <person name="Gaskell J."/>
            <person name="Glotzer D."/>
            <person name="Gorecki P."/>
            <person name="Heitman J."/>
            <person name="Hesse C."/>
            <person name="Hori C."/>
            <person name="Igarashi K."/>
            <person name="Jurgens J.A."/>
            <person name="Kallen N."/>
            <person name="Kersten P."/>
            <person name="Kohler A."/>
            <person name="Kuees U."/>
            <person name="Kumar T.K.A."/>
            <person name="Kuo A."/>
            <person name="LaButti K."/>
            <person name="Larrondo L.F."/>
            <person name="Lindquist E."/>
            <person name="Ling A."/>
            <person name="Lombard V."/>
            <person name="Lucas S."/>
            <person name="Lundell T."/>
            <person name="Martin R."/>
            <person name="McLaughlin D.J."/>
            <person name="Morgenstern I."/>
            <person name="Morin E."/>
            <person name="Murat C."/>
            <person name="Nagy L.G."/>
            <person name="Nolan M."/>
            <person name="Ohm R.A."/>
            <person name="Patyshakuliyeva A."/>
            <person name="Rokas A."/>
            <person name="Ruiz-Duenas F.J."/>
            <person name="Sabat G."/>
            <person name="Salamov A."/>
            <person name="Samejima M."/>
            <person name="Schmutz J."/>
            <person name="Slot J.C."/>
            <person name="St John F."/>
            <person name="Stenlid J."/>
            <person name="Sun H."/>
            <person name="Sun S."/>
            <person name="Syed K."/>
            <person name="Tsang A."/>
            <person name="Wiebenga A."/>
            <person name="Young D."/>
            <person name="Pisabarro A."/>
            <person name="Eastwood D.C."/>
            <person name="Martin F."/>
            <person name="Cullen D."/>
            <person name="Grigoriev I.V."/>
            <person name="Hibbett D.S."/>
        </authorList>
    </citation>
    <scope>NUCLEOTIDE SEQUENCE [LARGE SCALE GENOMIC DNA]</scope>
    <source>
        <strain evidence="4">RWD-64-598 SS2</strain>
    </source>
</reference>
<dbReference type="RefSeq" id="XP_007766132.1">
    <property type="nucleotide sequence ID" value="XM_007767942.1"/>
</dbReference>
<keyword evidence="2" id="KW-0413">Isomerase</keyword>
<keyword evidence="4" id="KW-1185">Reference proteome</keyword>
<dbReference type="Gene3D" id="3.10.310.10">
    <property type="entry name" value="Diaminopimelate Epimerase, Chain A, domain 1"/>
    <property type="match status" value="2"/>
</dbReference>
<organism evidence="3 4">
    <name type="scientific">Coniophora puteana (strain RWD-64-598)</name>
    <name type="common">Brown rot fungus</name>
    <dbReference type="NCBI Taxonomy" id="741705"/>
    <lineage>
        <taxon>Eukaryota</taxon>
        <taxon>Fungi</taxon>
        <taxon>Dikarya</taxon>
        <taxon>Basidiomycota</taxon>
        <taxon>Agaricomycotina</taxon>
        <taxon>Agaricomycetes</taxon>
        <taxon>Agaricomycetidae</taxon>
        <taxon>Boletales</taxon>
        <taxon>Coniophorineae</taxon>
        <taxon>Coniophoraceae</taxon>
        <taxon>Coniophora</taxon>
    </lineage>
</organism>
<dbReference type="GeneID" id="19200815"/>
<dbReference type="PANTHER" id="PTHR43709">
    <property type="entry name" value="ACONITATE ISOMERASE-RELATED"/>
    <property type="match status" value="1"/>
</dbReference>
<comment type="caution">
    <text evidence="3">The sequence shown here is derived from an EMBL/GenBank/DDBJ whole genome shotgun (WGS) entry which is preliminary data.</text>
</comment>
<dbReference type="InterPro" id="IPR007400">
    <property type="entry name" value="PrpF-like"/>
</dbReference>
<accession>A0A5M3MZ55</accession>
<proteinExistence type="inferred from homology"/>
<dbReference type="AlphaFoldDB" id="A0A5M3MZ55"/>
<dbReference type="EMBL" id="JH711575">
    <property type="protein sequence ID" value="EIW84428.1"/>
    <property type="molecule type" value="Genomic_DNA"/>
</dbReference>
<protein>
    <submittedName>
        <fullName evidence="3">DUF453-domain-containing protein</fullName>
    </submittedName>
</protein>
<dbReference type="KEGG" id="cput:CONPUDRAFT_135874"/>
<name>A0A5M3MZ55_CONPW</name>
<comment type="similarity">
    <text evidence="1">Belongs to the PrpF family.</text>
</comment>
<dbReference type="Pfam" id="PF04303">
    <property type="entry name" value="PrpF"/>
    <property type="match status" value="1"/>
</dbReference>
<dbReference type="GO" id="GO:0016853">
    <property type="term" value="F:isomerase activity"/>
    <property type="evidence" value="ECO:0007669"/>
    <property type="project" value="UniProtKB-KW"/>
</dbReference>
<dbReference type="OMA" id="QIDGMGA"/>
<dbReference type="PANTHER" id="PTHR43709:SF2">
    <property type="entry name" value="DUF453 DOMAIN PROTEIN (AFU_ORTHOLOGUE AFUA_6G00360)"/>
    <property type="match status" value="1"/>
</dbReference>
<gene>
    <name evidence="3" type="ORF">CONPUDRAFT_135874</name>
</gene>
<dbReference type="SUPFAM" id="SSF54506">
    <property type="entry name" value="Diaminopimelate epimerase-like"/>
    <property type="match status" value="2"/>
</dbReference>
<dbReference type="Proteomes" id="UP000053558">
    <property type="component" value="Unassembled WGS sequence"/>
</dbReference>
<evidence type="ECO:0000256" key="1">
    <source>
        <dbReference type="ARBA" id="ARBA00007673"/>
    </source>
</evidence>
<evidence type="ECO:0000256" key="2">
    <source>
        <dbReference type="ARBA" id="ARBA00023235"/>
    </source>
</evidence>
<dbReference type="OrthoDB" id="10267539at2759"/>